<feature type="non-terminal residue" evidence="1">
    <location>
        <position position="1"/>
    </location>
</feature>
<accession>A0A754P953</accession>
<proteinExistence type="predicted"/>
<gene>
    <name evidence="1" type="ORF">G5T71_004519</name>
</gene>
<evidence type="ECO:0000313" key="1">
    <source>
        <dbReference type="EMBL" id="HAF8885760.1"/>
    </source>
</evidence>
<comment type="caution">
    <text evidence="1">The sequence shown here is derived from an EMBL/GenBank/DDBJ whole genome shotgun (WGS) entry which is preliminary data.</text>
</comment>
<dbReference type="EMBL" id="DAAWPQ010000030">
    <property type="protein sequence ID" value="HAF8885760.1"/>
    <property type="molecule type" value="Genomic_DNA"/>
</dbReference>
<sequence length="48" mass="5311">ETLVIAEVTYSQDNNGTLTEIRVGPADAYLPEPFRPKAKKKASEEADF</sequence>
<protein>
    <submittedName>
        <fullName evidence="1">Baseplate protein</fullName>
    </submittedName>
</protein>
<reference evidence="1" key="1">
    <citation type="journal article" date="2018" name="Genome Biol.">
        <title>SKESA: strategic k-mer extension for scrupulous assemblies.</title>
        <authorList>
            <person name="Souvorov A."/>
            <person name="Agarwala R."/>
            <person name="Lipman D.J."/>
        </authorList>
    </citation>
    <scope>NUCLEOTIDE SEQUENCE</scope>
    <source>
        <strain evidence="1">MA.NL_A26</strain>
    </source>
</reference>
<name>A0A754P953_SALER</name>
<reference evidence="1" key="2">
    <citation type="submission" date="2020-02" db="EMBL/GenBank/DDBJ databases">
        <authorList>
            <consortium name="NCBI Pathogen Detection Project"/>
        </authorList>
    </citation>
    <scope>NUCLEOTIDE SEQUENCE</scope>
    <source>
        <strain evidence="1">MA.NL_A26</strain>
    </source>
</reference>
<dbReference type="SUPFAM" id="SSF69279">
    <property type="entry name" value="Phage tail proteins"/>
    <property type="match status" value="1"/>
</dbReference>
<organism evidence="1">
    <name type="scientific">Salmonella enterica</name>
    <name type="common">Salmonella choleraesuis</name>
    <dbReference type="NCBI Taxonomy" id="28901"/>
    <lineage>
        <taxon>Bacteria</taxon>
        <taxon>Pseudomonadati</taxon>
        <taxon>Pseudomonadota</taxon>
        <taxon>Gammaproteobacteria</taxon>
        <taxon>Enterobacterales</taxon>
        <taxon>Enterobacteriaceae</taxon>
        <taxon>Salmonella</taxon>
    </lineage>
</organism>
<dbReference type="AlphaFoldDB" id="A0A754P953"/>
<dbReference type="Gene3D" id="2.30.300.10">
    <property type="entry name" value="Baseplate protein-like domain - beta roll fold"/>
    <property type="match status" value="1"/>
</dbReference>